<dbReference type="AlphaFoldDB" id="A0A9P9FUZ5"/>
<name>A0A9P9FUZ5_9HYPO</name>
<gene>
    <name evidence="2" type="ORF">EDB81DRAFT_772693</name>
</gene>
<feature type="compositionally biased region" description="Low complexity" evidence="1">
    <location>
        <begin position="59"/>
        <end position="69"/>
    </location>
</feature>
<organism evidence="2 3">
    <name type="scientific">Dactylonectria macrodidyma</name>
    <dbReference type="NCBI Taxonomy" id="307937"/>
    <lineage>
        <taxon>Eukaryota</taxon>
        <taxon>Fungi</taxon>
        <taxon>Dikarya</taxon>
        <taxon>Ascomycota</taxon>
        <taxon>Pezizomycotina</taxon>
        <taxon>Sordariomycetes</taxon>
        <taxon>Hypocreomycetidae</taxon>
        <taxon>Hypocreales</taxon>
        <taxon>Nectriaceae</taxon>
        <taxon>Dactylonectria</taxon>
    </lineage>
</organism>
<feature type="region of interest" description="Disordered" evidence="1">
    <location>
        <begin position="58"/>
        <end position="91"/>
    </location>
</feature>
<dbReference type="EMBL" id="JAGMUV010000001">
    <property type="protein sequence ID" value="KAH7176462.1"/>
    <property type="molecule type" value="Genomic_DNA"/>
</dbReference>
<proteinExistence type="predicted"/>
<dbReference type="OrthoDB" id="10583919at2759"/>
<accession>A0A9P9FUZ5</accession>
<evidence type="ECO:0000313" key="2">
    <source>
        <dbReference type="EMBL" id="KAH7176462.1"/>
    </source>
</evidence>
<keyword evidence="3" id="KW-1185">Reference proteome</keyword>
<evidence type="ECO:0000313" key="3">
    <source>
        <dbReference type="Proteomes" id="UP000738349"/>
    </source>
</evidence>
<sequence>MRELSWDPPWLAIFFSLSHTFCPSLALPLLATPLATLGLAVFGLKISILSCVCPGGGLASSSSSLRSGAWEQQHQRQGDGREGEGQDFFGSRKRVGGWMRHATKTVTRTYDIVTRAVLPVGS</sequence>
<reference evidence="2" key="1">
    <citation type="journal article" date="2021" name="Nat. Commun.">
        <title>Genetic determinants of endophytism in the Arabidopsis root mycobiome.</title>
        <authorList>
            <person name="Mesny F."/>
            <person name="Miyauchi S."/>
            <person name="Thiergart T."/>
            <person name="Pickel B."/>
            <person name="Atanasova L."/>
            <person name="Karlsson M."/>
            <person name="Huettel B."/>
            <person name="Barry K.W."/>
            <person name="Haridas S."/>
            <person name="Chen C."/>
            <person name="Bauer D."/>
            <person name="Andreopoulos W."/>
            <person name="Pangilinan J."/>
            <person name="LaButti K."/>
            <person name="Riley R."/>
            <person name="Lipzen A."/>
            <person name="Clum A."/>
            <person name="Drula E."/>
            <person name="Henrissat B."/>
            <person name="Kohler A."/>
            <person name="Grigoriev I.V."/>
            <person name="Martin F.M."/>
            <person name="Hacquard S."/>
        </authorList>
    </citation>
    <scope>NUCLEOTIDE SEQUENCE</scope>
    <source>
        <strain evidence="2">MPI-CAGE-AT-0147</strain>
    </source>
</reference>
<evidence type="ECO:0000256" key="1">
    <source>
        <dbReference type="SAM" id="MobiDB-lite"/>
    </source>
</evidence>
<comment type="caution">
    <text evidence="2">The sequence shown here is derived from an EMBL/GenBank/DDBJ whole genome shotgun (WGS) entry which is preliminary data.</text>
</comment>
<feature type="compositionally biased region" description="Basic and acidic residues" evidence="1">
    <location>
        <begin position="73"/>
        <end position="84"/>
    </location>
</feature>
<dbReference type="Proteomes" id="UP000738349">
    <property type="component" value="Unassembled WGS sequence"/>
</dbReference>
<protein>
    <submittedName>
        <fullName evidence="2">Uncharacterized protein</fullName>
    </submittedName>
</protein>